<dbReference type="PANTHER" id="PTHR42693">
    <property type="entry name" value="ARYLSULFATASE FAMILY MEMBER"/>
    <property type="match status" value="1"/>
</dbReference>
<evidence type="ECO:0000259" key="3">
    <source>
        <dbReference type="Pfam" id="PF00884"/>
    </source>
</evidence>
<keyword evidence="5" id="KW-1185">Reference proteome</keyword>
<dbReference type="RefSeq" id="WP_205444291.1">
    <property type="nucleotide sequence ID" value="NZ_CP061510.1"/>
</dbReference>
<name>A0ABX7KE06_9SPHN</name>
<gene>
    <name evidence="4" type="ORF">IDJ81_04270</name>
</gene>
<evidence type="ECO:0000313" key="5">
    <source>
        <dbReference type="Proteomes" id="UP000663637"/>
    </source>
</evidence>
<dbReference type="Proteomes" id="UP000663637">
    <property type="component" value="Chromosome"/>
</dbReference>
<evidence type="ECO:0000256" key="1">
    <source>
        <dbReference type="ARBA" id="ARBA00008779"/>
    </source>
</evidence>
<dbReference type="CDD" id="cd16025">
    <property type="entry name" value="PAS_like"/>
    <property type="match status" value="1"/>
</dbReference>
<feature type="domain" description="Sulfatase N-terminal" evidence="3">
    <location>
        <begin position="60"/>
        <end position="470"/>
    </location>
</feature>
<evidence type="ECO:0000256" key="2">
    <source>
        <dbReference type="SAM" id="SignalP"/>
    </source>
</evidence>
<reference evidence="4 5" key="1">
    <citation type="submission" date="2020-09" db="EMBL/GenBank/DDBJ databases">
        <title>Complete genome sequence of altererythrobacter flavus SS-21NJ, isolated from Dongying oil sludge in Shandong province.</title>
        <authorList>
            <person name="Sun S."/>
            <person name="Zhang Z."/>
        </authorList>
    </citation>
    <scope>NUCLEOTIDE SEQUENCE [LARGE SCALE GENOMIC DNA]</scope>
    <source>
        <strain evidence="4 5">SS-21NJ</strain>
    </source>
</reference>
<sequence length="773" mass="84430">MHNIAASPRRVATFASVTALATALFSAFPAHAQTQATIGRTLETSVEGSIERPEAREGAPNILVWMLDDTGFGQLGCYGGLVDTPNIDRVARRGLRYSNYHATPICSASRASFLTGRNSHEVHIGGHSAMSIGFPGQDALVPRGAGTIAENLRQSGYLTYAVGKWDHLPPTDASAAGPFTYWPSGQGFDQFYGFLSYDANNFAPLLWDGHSSVALDEDPAYHLSSDMANRAIAEIEARQAKGPKRPPFFMYWATGAVHSPHHAPDEWLEKYRGKFDEGWDVARERILARQKELGLVPANTQLPPHPEGMPAWTDLSETQQRVYARAMEAFAAQLAHADFEFGRMLDALEASGELDNTIVVVTSDNGASGEGAVEGTFSEFMMANGRFASVEQNEMFLDEWGRAGSYPLYPVGWAVAGDTPFRYYKQTAHEGGIRVPLIISWPAGIGDEGGIRDQYAHISDVMPTLLEAAQVAPAETVNGTSQAPISGTSFAYSFEDPSADTRKSVQYYEMYGNRAVWADGWKAVVPHRLRTWDFSLQPPISDDEWQLYYLPDDPNELNDLAAAEPAKLEEMKARFDAEAMKYNVFPLTNTGGAQALMSQRVSKALRDRDGEYRYSGILDRIPESLAPPVSTHSYTATFTVDPTSGDNGTLFAVGGRFGGVGLYMRDGVPVFAQRYMDTRLQTLEASRAIKGPAVIGLEFDRTSPTTASVRMEIDGKEVASGNLSGILSVYVFSSNETFDIGRDNGTVVIDDVPSPFPFEGKIGETEFKVAVDE</sequence>
<dbReference type="InterPro" id="IPR050738">
    <property type="entry name" value="Sulfatase"/>
</dbReference>
<dbReference type="Gene3D" id="3.40.720.10">
    <property type="entry name" value="Alkaline Phosphatase, subunit A"/>
    <property type="match status" value="1"/>
</dbReference>
<dbReference type="InterPro" id="IPR017850">
    <property type="entry name" value="Alkaline_phosphatase_core_sf"/>
</dbReference>
<comment type="similarity">
    <text evidence="1">Belongs to the sulfatase family.</text>
</comment>
<dbReference type="InterPro" id="IPR000917">
    <property type="entry name" value="Sulfatase_N"/>
</dbReference>
<dbReference type="Pfam" id="PF00884">
    <property type="entry name" value="Sulfatase"/>
    <property type="match status" value="1"/>
</dbReference>
<feature type="signal peptide" evidence="2">
    <location>
        <begin position="1"/>
        <end position="32"/>
    </location>
</feature>
<organism evidence="4 5">
    <name type="scientific">Tsuneonella flava</name>
    <dbReference type="NCBI Taxonomy" id="2055955"/>
    <lineage>
        <taxon>Bacteria</taxon>
        <taxon>Pseudomonadati</taxon>
        <taxon>Pseudomonadota</taxon>
        <taxon>Alphaproteobacteria</taxon>
        <taxon>Sphingomonadales</taxon>
        <taxon>Erythrobacteraceae</taxon>
        <taxon>Tsuneonella</taxon>
    </lineage>
</organism>
<protein>
    <submittedName>
        <fullName evidence="4">Arylsulfatase</fullName>
    </submittedName>
</protein>
<dbReference type="Gene3D" id="3.30.1120.10">
    <property type="match status" value="1"/>
</dbReference>
<proteinExistence type="inferred from homology"/>
<dbReference type="EMBL" id="CP061510">
    <property type="protein sequence ID" value="QSB45346.1"/>
    <property type="molecule type" value="Genomic_DNA"/>
</dbReference>
<keyword evidence="2" id="KW-0732">Signal</keyword>
<accession>A0ABX7KE06</accession>
<dbReference type="SUPFAM" id="SSF53649">
    <property type="entry name" value="Alkaline phosphatase-like"/>
    <property type="match status" value="1"/>
</dbReference>
<feature type="chain" id="PRO_5046484262" evidence="2">
    <location>
        <begin position="33"/>
        <end position="773"/>
    </location>
</feature>
<evidence type="ECO:0000313" key="4">
    <source>
        <dbReference type="EMBL" id="QSB45346.1"/>
    </source>
</evidence>